<protein>
    <submittedName>
        <fullName evidence="1">Uncharacterized protein</fullName>
    </submittedName>
</protein>
<reference evidence="1" key="1">
    <citation type="submission" date="2022-05" db="EMBL/GenBank/DDBJ databases">
        <authorList>
            <person name="Oliphant S.A."/>
            <person name="Watson-Haigh N.S."/>
            <person name="Sumby K.M."/>
            <person name="Gardner J.M."/>
            <person name="Jiranek V."/>
        </authorList>
    </citation>
    <scope>NUCLEOTIDE SEQUENCE</scope>
    <source>
        <strain evidence="1">KI4_B1</strain>
        <plasmid evidence="1">p1unnamed</plasmid>
    </source>
</reference>
<keyword evidence="1" id="KW-0614">Plasmid</keyword>
<dbReference type="Proteomes" id="UP001055911">
    <property type="component" value="Plasmid p1unnamed"/>
</dbReference>
<evidence type="ECO:0000313" key="1">
    <source>
        <dbReference type="EMBL" id="USS89996.1"/>
    </source>
</evidence>
<organism evidence="1 2">
    <name type="scientific">Fructilactobacillus cliffordii</name>
    <dbReference type="NCBI Taxonomy" id="2940299"/>
    <lineage>
        <taxon>Bacteria</taxon>
        <taxon>Bacillati</taxon>
        <taxon>Bacillota</taxon>
        <taxon>Bacilli</taxon>
        <taxon>Lactobacillales</taxon>
        <taxon>Lactobacillaceae</taxon>
        <taxon>Fructilactobacillus</taxon>
    </lineage>
</organism>
<evidence type="ECO:0000313" key="2">
    <source>
        <dbReference type="Proteomes" id="UP001055911"/>
    </source>
</evidence>
<dbReference type="AlphaFoldDB" id="A0A9Q8ZWU0"/>
<keyword evidence="2" id="KW-1185">Reference proteome</keyword>
<dbReference type="RefSeq" id="WP_252767542.1">
    <property type="nucleotide sequence ID" value="NZ_CP097120.1"/>
</dbReference>
<gene>
    <name evidence="1" type="ORF">M3M40_07165</name>
</gene>
<sequence>MATNLIAKSKEKGKKKRSRKRHTVLDLLEYKSIVGPSEFIHLKDDSYCNFLQIPGIGLDSFPDMEFSDITDGFTAFLRQYVYDLTFLTTKFPASTQEQQVYWNQKLYKLQKQRLNSNSDKYRKELAFKEKYIKQALQVIRNVERDLENQEYVCIVFANSQRDLKVRCQDVRQYGGKYLHFYDMDIERKRKLLFKINNMNTPLNG</sequence>
<geneLocation type="plasmid" evidence="1 2">
    <name>p1unnamed</name>
</geneLocation>
<name>A0A9Q8ZWU0_9LACO</name>
<accession>A0A9Q8ZWU0</accession>
<dbReference type="EMBL" id="CP097120">
    <property type="protein sequence ID" value="USS89996.1"/>
    <property type="molecule type" value="Genomic_DNA"/>
</dbReference>
<proteinExistence type="predicted"/>